<name>A0A398D4J8_9BACT</name>
<evidence type="ECO:0000313" key="3">
    <source>
        <dbReference type="EMBL" id="RIE14121.1"/>
    </source>
</evidence>
<dbReference type="InterPro" id="IPR037522">
    <property type="entry name" value="HD_GYP_dom"/>
</dbReference>
<dbReference type="Pfam" id="PF13487">
    <property type="entry name" value="HD_5"/>
    <property type="match status" value="1"/>
</dbReference>
<dbReference type="Proteomes" id="UP000266489">
    <property type="component" value="Unassembled WGS sequence"/>
</dbReference>
<dbReference type="CDD" id="cd00077">
    <property type="entry name" value="HDc"/>
    <property type="match status" value="2"/>
</dbReference>
<protein>
    <submittedName>
        <fullName evidence="2">HD domain-containing protein</fullName>
    </submittedName>
</protein>
<dbReference type="GO" id="GO:0009214">
    <property type="term" value="P:cyclic nucleotide catabolic process"/>
    <property type="evidence" value="ECO:0007669"/>
    <property type="project" value="TreeGrafter"/>
</dbReference>
<dbReference type="SMART" id="SM00471">
    <property type="entry name" value="HDc"/>
    <property type="match status" value="2"/>
</dbReference>
<dbReference type="EMBL" id="QXIU01000057">
    <property type="protein sequence ID" value="RIE14121.1"/>
    <property type="molecule type" value="Genomic_DNA"/>
</dbReference>
<gene>
    <name evidence="3" type="ORF">SMC5_02200</name>
    <name evidence="2" type="ORF">SMC6_02275</name>
</gene>
<dbReference type="OrthoDB" id="9804747at2"/>
<dbReference type="PANTHER" id="PTHR43155:SF1">
    <property type="entry name" value="3'3'-CGAMP-SPECIFIC PHOSPHODIESTERASE 1"/>
    <property type="match status" value="1"/>
</dbReference>
<dbReference type="Pfam" id="PF01966">
    <property type="entry name" value="HD"/>
    <property type="match status" value="1"/>
</dbReference>
<dbReference type="Gene3D" id="1.10.3210.10">
    <property type="entry name" value="Hypothetical protein af1432"/>
    <property type="match status" value="2"/>
</dbReference>
<dbReference type="RefSeq" id="WP_119119414.1">
    <property type="nucleotide sequence ID" value="NZ_QXIT01000041.1"/>
</dbReference>
<evidence type="ECO:0000313" key="5">
    <source>
        <dbReference type="Proteomes" id="UP000266489"/>
    </source>
</evidence>
<accession>A0A398DUD5</accession>
<dbReference type="InterPro" id="IPR006674">
    <property type="entry name" value="HD_domain"/>
</dbReference>
<dbReference type="EMBL" id="QXIT01000041">
    <property type="protein sequence ID" value="RIE09763.1"/>
    <property type="molecule type" value="Genomic_DNA"/>
</dbReference>
<accession>A0A398D4J8</accession>
<proteinExistence type="predicted"/>
<keyword evidence="4" id="KW-1185">Reference proteome</keyword>
<dbReference type="SUPFAM" id="SSF109604">
    <property type="entry name" value="HD-domain/PDEase-like"/>
    <property type="match status" value="2"/>
</dbReference>
<evidence type="ECO:0000313" key="4">
    <source>
        <dbReference type="Proteomes" id="UP000266260"/>
    </source>
</evidence>
<dbReference type="AlphaFoldDB" id="A0A398D4J8"/>
<feature type="domain" description="HD-GYP" evidence="1">
    <location>
        <begin position="213"/>
        <end position="408"/>
    </location>
</feature>
<dbReference type="Proteomes" id="UP000266260">
    <property type="component" value="Unassembled WGS sequence"/>
</dbReference>
<organism evidence="2 4">
    <name type="scientific">Candidatus Cryosericum odellii</name>
    <dbReference type="NCBI Taxonomy" id="2290917"/>
    <lineage>
        <taxon>Bacteria</taxon>
        <taxon>Pseudomonadati</taxon>
        <taxon>Caldisericota/Cryosericota group</taxon>
        <taxon>Candidatus Cryosericota</taxon>
        <taxon>Candidatus Cryosericia</taxon>
        <taxon>Candidatus Cryosericales</taxon>
        <taxon>Candidatus Cryosericaceae</taxon>
        <taxon>Candidatus Cryosericum</taxon>
    </lineage>
</organism>
<evidence type="ECO:0000259" key="1">
    <source>
        <dbReference type="PROSITE" id="PS51832"/>
    </source>
</evidence>
<dbReference type="InterPro" id="IPR003607">
    <property type="entry name" value="HD/PDEase_dom"/>
</dbReference>
<dbReference type="PANTHER" id="PTHR43155">
    <property type="entry name" value="CYCLIC DI-GMP PHOSPHODIESTERASE PA4108-RELATED"/>
    <property type="match status" value="1"/>
</dbReference>
<comment type="caution">
    <text evidence="2">The sequence shown here is derived from an EMBL/GenBank/DDBJ whole genome shotgun (WGS) entry which is preliminary data.</text>
</comment>
<dbReference type="GO" id="GO:0004112">
    <property type="term" value="F:cyclic-nucleotide phosphodiesterase activity"/>
    <property type="evidence" value="ECO:0007669"/>
    <property type="project" value="TreeGrafter"/>
</dbReference>
<dbReference type="PROSITE" id="PS51832">
    <property type="entry name" value="HD_GYP"/>
    <property type="match status" value="1"/>
</dbReference>
<evidence type="ECO:0000313" key="2">
    <source>
        <dbReference type="EMBL" id="RIE09763.1"/>
    </source>
</evidence>
<sequence>MLIDDFHLSLFDFALSLSAAIDAVSPMLVDHQRRVAYIAWSIGKELGLTIEQRGKLFFASLLHDVGSISLKERLDILHFDEDSSFNRHAELGYLLLRDFEPLSDEARIIRYHHVQWDNGNGHLVNGEVVPAESLILHLADRISVLIDYDHEVLGQARGITEKIKNLSGKVFVPEFVDAFVKLSRKEFFWLDTSSPNLELELHKIQDLPLVIFDIESIQKLTKILSRIIDFRSRFTATHSSGVSATSVALARLAGFSEKECSMMAIAGYLHDLGKLAVPKEILEKTDKLSMEELNIVRSHTYHTYRILSHMEDFKTINQWASFHHERLDGSGYPFHISGFDFPLGSRIMAVSDVFTAISEDRPYREGMGIEKALSTIASMAKNHSLDPYVVSLLERNVQFVDDARKSAQIDARKEYENFSKLGLLY</sequence>
<reference evidence="4 5" key="1">
    <citation type="submission" date="2018-09" db="EMBL/GenBank/DDBJ databases">
        <title>Discovery and Ecogenomic Context for Candidatus Cryosericales, a Global Caldiserica Order Active in Thawing Permafrost.</title>
        <authorList>
            <person name="Martinez M.A."/>
            <person name="Woodcroft B.J."/>
            <person name="Ignacio Espinoza J.C."/>
            <person name="Zayed A."/>
            <person name="Singleton C.M."/>
            <person name="Boyd J."/>
            <person name="Li Y.-F."/>
            <person name="Purvine S."/>
            <person name="Maughan H."/>
            <person name="Hodgkins S.B."/>
            <person name="Anderson D."/>
            <person name="Sederholm M."/>
            <person name="Temperton B."/>
            <person name="Saleska S.R."/>
            <person name="Tyson G.W."/>
            <person name="Rich V.I."/>
        </authorList>
    </citation>
    <scope>NUCLEOTIDE SEQUENCE [LARGE SCALE GENOMIC DNA]</scope>
    <source>
        <strain evidence="3 5">SMC5</strain>
        <strain evidence="2 4">SMC6</strain>
    </source>
</reference>